<proteinExistence type="predicted"/>
<sequence>MHMDMELFKGKKILHWTTWPVFLVLLIFTTQFTFHFDIWVTHPSASPDDIKNFRNSFNKAKAQRKYKKMQEDKVNVQFFS</sequence>
<dbReference type="EMBL" id="UGCU01000001">
    <property type="protein sequence ID" value="STJ09473.1"/>
    <property type="molecule type" value="Genomic_DNA"/>
</dbReference>
<gene>
    <name evidence="2" type="primary">ybl124_1</name>
    <name evidence="2" type="ORF">NCTC9077_01098</name>
</gene>
<keyword evidence="1" id="KW-0472">Membrane</keyword>
<evidence type="ECO:0000256" key="1">
    <source>
        <dbReference type="SAM" id="Phobius"/>
    </source>
</evidence>
<dbReference type="AlphaFoldDB" id="A0A376VD61"/>
<accession>A0A376VD61</accession>
<reference evidence="2 3" key="1">
    <citation type="submission" date="2018-06" db="EMBL/GenBank/DDBJ databases">
        <authorList>
            <consortium name="Pathogen Informatics"/>
            <person name="Doyle S."/>
        </authorList>
    </citation>
    <scope>NUCLEOTIDE SEQUENCE [LARGE SCALE GENOMIC DNA]</scope>
    <source>
        <strain evidence="2 3">NCTC9077</strain>
    </source>
</reference>
<keyword evidence="1" id="KW-0812">Transmembrane</keyword>
<feature type="transmembrane region" description="Helical" evidence="1">
    <location>
        <begin position="21"/>
        <end position="40"/>
    </location>
</feature>
<keyword evidence="1" id="KW-1133">Transmembrane helix</keyword>
<name>A0A376VD61_ECOLX</name>
<protein>
    <submittedName>
        <fullName evidence="2">Ybl124</fullName>
    </submittedName>
</protein>
<evidence type="ECO:0000313" key="2">
    <source>
        <dbReference type="EMBL" id="STJ09473.1"/>
    </source>
</evidence>
<organism evidence="2 3">
    <name type="scientific">Escherichia coli</name>
    <dbReference type="NCBI Taxonomy" id="562"/>
    <lineage>
        <taxon>Bacteria</taxon>
        <taxon>Pseudomonadati</taxon>
        <taxon>Pseudomonadota</taxon>
        <taxon>Gammaproteobacteria</taxon>
        <taxon>Enterobacterales</taxon>
        <taxon>Enterobacteriaceae</taxon>
        <taxon>Escherichia</taxon>
    </lineage>
</organism>
<dbReference type="Proteomes" id="UP000254495">
    <property type="component" value="Unassembled WGS sequence"/>
</dbReference>
<evidence type="ECO:0000313" key="3">
    <source>
        <dbReference type="Proteomes" id="UP000254495"/>
    </source>
</evidence>